<protein>
    <submittedName>
        <fullName evidence="7">3-hydroxyacyl-CoA dehydrogenase</fullName>
    </submittedName>
</protein>
<evidence type="ECO:0000259" key="5">
    <source>
        <dbReference type="Pfam" id="PF02737"/>
    </source>
</evidence>
<dbReference type="InterPro" id="IPR008927">
    <property type="entry name" value="6-PGluconate_DH-like_C_sf"/>
</dbReference>
<proteinExistence type="inferred from homology"/>
<dbReference type="PANTHER" id="PTHR48075">
    <property type="entry name" value="3-HYDROXYACYL-COA DEHYDROGENASE FAMILY PROTEIN"/>
    <property type="match status" value="1"/>
</dbReference>
<evidence type="ECO:0000256" key="1">
    <source>
        <dbReference type="ARBA" id="ARBA00009463"/>
    </source>
</evidence>
<dbReference type="InterPro" id="IPR041040">
    <property type="entry name" value="3HCDH_RFF"/>
</dbReference>
<evidence type="ECO:0000313" key="7">
    <source>
        <dbReference type="EMBL" id="PWQ97638.1"/>
    </source>
</evidence>
<organism evidence="7 8">
    <name type="scientific">Leucothrix pacifica</name>
    <dbReference type="NCBI Taxonomy" id="1247513"/>
    <lineage>
        <taxon>Bacteria</taxon>
        <taxon>Pseudomonadati</taxon>
        <taxon>Pseudomonadota</taxon>
        <taxon>Gammaproteobacteria</taxon>
        <taxon>Thiotrichales</taxon>
        <taxon>Thiotrichaceae</taxon>
        <taxon>Leucothrix</taxon>
    </lineage>
</organism>
<feature type="domain" description="3-hydroxyacyl-CoA dehydrogenase C-terminal" evidence="4">
    <location>
        <begin position="443"/>
        <end position="522"/>
    </location>
</feature>
<dbReference type="InterPro" id="IPR013328">
    <property type="entry name" value="6PGD_dom2"/>
</dbReference>
<reference evidence="7 8" key="1">
    <citation type="submission" date="2018-05" db="EMBL/GenBank/DDBJ databases">
        <title>Leucothrix arctica sp. nov., isolated from Arctic seawater.</title>
        <authorList>
            <person name="Choi A."/>
            <person name="Baek K."/>
        </authorList>
    </citation>
    <scope>NUCLEOTIDE SEQUENCE [LARGE SCALE GENOMIC DNA]</scope>
    <source>
        <strain evidence="7 8">JCM 18388</strain>
    </source>
</reference>
<dbReference type="AlphaFoldDB" id="A0A317CGK1"/>
<dbReference type="OrthoDB" id="5389341at2"/>
<dbReference type="InterPro" id="IPR036291">
    <property type="entry name" value="NAD(P)-bd_dom_sf"/>
</dbReference>
<dbReference type="SUPFAM" id="SSF51735">
    <property type="entry name" value="NAD(P)-binding Rossmann-fold domains"/>
    <property type="match status" value="1"/>
</dbReference>
<dbReference type="GO" id="GO:0016616">
    <property type="term" value="F:oxidoreductase activity, acting on the CH-OH group of donors, NAD or NADP as acceptor"/>
    <property type="evidence" value="ECO:0007669"/>
    <property type="project" value="InterPro"/>
</dbReference>
<comment type="similarity">
    <text evidence="1">Belongs to the 3-hydroxyacyl-CoA dehydrogenase family.</text>
</comment>
<feature type="domain" description="3-hydroxybutyryl-CoA dehydrogenase reduced Rossmann-fold" evidence="6">
    <location>
        <begin position="371"/>
        <end position="440"/>
    </location>
</feature>
<feature type="domain" description="3-hydroxyacyl-CoA dehydrogenase C-terminal" evidence="4">
    <location>
        <begin position="190"/>
        <end position="287"/>
    </location>
</feature>
<gene>
    <name evidence="7" type="ORF">DKW60_09665</name>
</gene>
<feature type="domain" description="3-hydroxyacyl-CoA dehydrogenase NAD binding" evidence="5">
    <location>
        <begin position="10"/>
        <end position="186"/>
    </location>
</feature>
<dbReference type="EMBL" id="QGKM01000023">
    <property type="protein sequence ID" value="PWQ97638.1"/>
    <property type="molecule type" value="Genomic_DNA"/>
</dbReference>
<dbReference type="FunFam" id="3.40.50.720:FF:000009">
    <property type="entry name" value="Fatty oxidation complex, alpha subunit"/>
    <property type="match status" value="1"/>
</dbReference>
<dbReference type="Gene3D" id="3.40.50.720">
    <property type="entry name" value="NAD(P)-binding Rossmann-like Domain"/>
    <property type="match status" value="1"/>
</dbReference>
<sequence length="532" mass="56769">MAALDTDNIVAVIGAGTMGAGIAQVAAKAGHPVLLFDVAEGVALKGVQQITKGLNQLVARGRMSDEEQQSLIARIIPVNQMTDLAAADLVIEAVAERLDIKQSLFRELEGLCSQQTIFASNTSSLSITEIGAALERPERLVGMHFFNPAPVMKLVEVVRGLATERSVAEAVFDTATQWGKKAVHTRSTPGFIVNRVARPFYAEALRVLEVGGANVATIDALMRDCAGFRMGPFELMDLIGLDVNYAVTCSVHAAYYGDQRFTPSLIQKELVDAGYLGRKSGRGFYDYREDIAGDSGQSPEAPSNVGVRYSDANAEILLAPPCEPPPMVTLVGDAPYAPVLIDLMNKAGIAVERETADQPDDFLIVCGEAILARTDGRLATQAVAEDGVSDLVVFDLALDYAKATRIAIAAADQTSESALEEAIGFWQALGKTVSVIDDIPGLCVMRTVCMLANEGSDAVNQQVCSAEAVDTAMQFGVNYPKGPMAWADAIGTVNVATILDNLLSTYGEDRYRASPLLVRKAMTQRPFLGDDS</sequence>
<dbReference type="SUPFAM" id="SSF48179">
    <property type="entry name" value="6-phosphogluconate dehydrogenase C-terminal domain-like"/>
    <property type="match status" value="2"/>
</dbReference>
<dbReference type="NCBIfam" id="NF006124">
    <property type="entry name" value="PRK08268.1"/>
    <property type="match status" value="1"/>
</dbReference>
<accession>A0A317CGK1</accession>
<dbReference type="GO" id="GO:0006631">
    <property type="term" value="P:fatty acid metabolic process"/>
    <property type="evidence" value="ECO:0007669"/>
    <property type="project" value="InterPro"/>
</dbReference>
<keyword evidence="8" id="KW-1185">Reference proteome</keyword>
<evidence type="ECO:0000256" key="3">
    <source>
        <dbReference type="ARBA" id="ARBA00023027"/>
    </source>
</evidence>
<dbReference type="InterPro" id="IPR006176">
    <property type="entry name" value="3-OHacyl-CoA_DH_NAD-bd"/>
</dbReference>
<evidence type="ECO:0000259" key="6">
    <source>
        <dbReference type="Pfam" id="PF18321"/>
    </source>
</evidence>
<dbReference type="Gene3D" id="1.10.1040.10">
    <property type="entry name" value="N-(1-d-carboxylethyl)-l-norvaline Dehydrogenase, domain 2"/>
    <property type="match status" value="1"/>
</dbReference>
<keyword evidence="2" id="KW-0560">Oxidoreductase</keyword>
<evidence type="ECO:0000313" key="8">
    <source>
        <dbReference type="Proteomes" id="UP000245539"/>
    </source>
</evidence>
<dbReference type="InterPro" id="IPR006108">
    <property type="entry name" value="3HC_DH_C"/>
</dbReference>
<dbReference type="InterPro" id="IPR006180">
    <property type="entry name" value="3-OHacyl-CoA_DH_CS"/>
</dbReference>
<dbReference type="Gene3D" id="1.10.1040.50">
    <property type="match status" value="1"/>
</dbReference>
<dbReference type="RefSeq" id="WP_109837453.1">
    <property type="nucleotide sequence ID" value="NZ_QGKM01000023.1"/>
</dbReference>
<keyword evidence="3" id="KW-0520">NAD</keyword>
<dbReference type="Pfam" id="PF00725">
    <property type="entry name" value="3HCDH"/>
    <property type="match status" value="2"/>
</dbReference>
<name>A0A317CGK1_9GAMM</name>
<evidence type="ECO:0000256" key="2">
    <source>
        <dbReference type="ARBA" id="ARBA00023002"/>
    </source>
</evidence>
<comment type="caution">
    <text evidence="7">The sequence shown here is derived from an EMBL/GenBank/DDBJ whole genome shotgun (WGS) entry which is preliminary data.</text>
</comment>
<dbReference type="PROSITE" id="PS00067">
    <property type="entry name" value="3HCDH"/>
    <property type="match status" value="1"/>
</dbReference>
<dbReference type="Pfam" id="PF18321">
    <property type="entry name" value="3HCDH_RFF"/>
    <property type="match status" value="1"/>
</dbReference>
<dbReference type="Pfam" id="PF02737">
    <property type="entry name" value="3HCDH_N"/>
    <property type="match status" value="1"/>
</dbReference>
<evidence type="ECO:0000259" key="4">
    <source>
        <dbReference type="Pfam" id="PF00725"/>
    </source>
</evidence>
<dbReference type="Proteomes" id="UP000245539">
    <property type="component" value="Unassembled WGS sequence"/>
</dbReference>
<dbReference type="PANTHER" id="PTHR48075:SF5">
    <property type="entry name" value="3-HYDROXYBUTYRYL-COA DEHYDROGENASE"/>
    <property type="match status" value="1"/>
</dbReference>
<dbReference type="GO" id="GO:0070403">
    <property type="term" value="F:NAD+ binding"/>
    <property type="evidence" value="ECO:0007669"/>
    <property type="project" value="InterPro"/>
</dbReference>